<organism evidence="1 2">
    <name type="scientific">Phaeodactylibacter xiamenensis</name>
    <dbReference type="NCBI Taxonomy" id="1524460"/>
    <lineage>
        <taxon>Bacteria</taxon>
        <taxon>Pseudomonadati</taxon>
        <taxon>Bacteroidota</taxon>
        <taxon>Saprospiria</taxon>
        <taxon>Saprospirales</taxon>
        <taxon>Haliscomenobacteraceae</taxon>
        <taxon>Phaeodactylibacter</taxon>
    </lineage>
</organism>
<proteinExistence type="predicted"/>
<dbReference type="EMBL" id="JPOS01000019">
    <property type="protein sequence ID" value="KGE88325.1"/>
    <property type="molecule type" value="Genomic_DNA"/>
</dbReference>
<evidence type="ECO:0000313" key="1">
    <source>
        <dbReference type="EMBL" id="KGE88325.1"/>
    </source>
</evidence>
<dbReference type="AlphaFoldDB" id="A0A098S899"/>
<gene>
    <name evidence="1" type="ORF">IX84_08965</name>
</gene>
<sequence>MDSAQKLPLNDQQLEILRLFSRELDEEDLREIKRLIVEYLAQKVSHLADEAWEKNNWSDEDMDRLLETHERTPYDPEN</sequence>
<dbReference type="Proteomes" id="UP000029736">
    <property type="component" value="Unassembled WGS sequence"/>
</dbReference>
<comment type="caution">
    <text evidence="1">The sequence shown here is derived from an EMBL/GenBank/DDBJ whole genome shotgun (WGS) entry which is preliminary data.</text>
</comment>
<name>A0A098S899_9BACT</name>
<reference evidence="1 2" key="1">
    <citation type="journal article" date="2014" name="Int. J. Syst. Evol. Microbiol.">
        <title>Phaeodactylibacter xiamenensis gen. nov., sp. nov., a member of the family Saprospiraceae isolated from the marine alga Phaeodactylum tricornutum.</title>
        <authorList>
            <person name="Chen Z.Jr."/>
            <person name="Lei X."/>
            <person name="Lai Q."/>
            <person name="Li Y."/>
            <person name="Zhang B."/>
            <person name="Zhang J."/>
            <person name="Zhang H."/>
            <person name="Yang L."/>
            <person name="Zheng W."/>
            <person name="Tian Y."/>
            <person name="Yu Z."/>
            <person name="Xu H.Jr."/>
            <person name="Zheng T."/>
        </authorList>
    </citation>
    <scope>NUCLEOTIDE SEQUENCE [LARGE SCALE GENOMIC DNA]</scope>
    <source>
        <strain evidence="1 2">KD52</strain>
    </source>
</reference>
<keyword evidence="2" id="KW-1185">Reference proteome</keyword>
<dbReference type="RefSeq" id="WP_044218872.1">
    <property type="nucleotide sequence ID" value="NZ_JBKAGJ010000017.1"/>
</dbReference>
<evidence type="ECO:0000313" key="2">
    <source>
        <dbReference type="Proteomes" id="UP000029736"/>
    </source>
</evidence>
<protein>
    <submittedName>
        <fullName evidence="1">Uncharacterized protein</fullName>
    </submittedName>
</protein>
<accession>A0A098S899</accession>
<dbReference type="OrthoDB" id="963358at2"/>